<dbReference type="OrthoDB" id="21625at2759"/>
<dbReference type="GO" id="GO:0005737">
    <property type="term" value="C:cytoplasm"/>
    <property type="evidence" value="ECO:0007669"/>
    <property type="project" value="TreeGrafter"/>
</dbReference>
<comment type="caution">
    <text evidence="3">The sequence shown here is derived from an EMBL/GenBank/DDBJ whole genome shotgun (WGS) entry which is preliminary data.</text>
</comment>
<evidence type="ECO:0000313" key="3">
    <source>
        <dbReference type="EMBL" id="KAF7724697.1"/>
    </source>
</evidence>
<feature type="compositionally biased region" description="Basic and acidic residues" evidence="1">
    <location>
        <begin position="20"/>
        <end position="29"/>
    </location>
</feature>
<keyword evidence="4" id="KW-1185">Reference proteome</keyword>
<feature type="region of interest" description="Disordered" evidence="1">
    <location>
        <begin position="20"/>
        <end position="132"/>
    </location>
</feature>
<feature type="domain" description="WIBG Mago-binding" evidence="2">
    <location>
        <begin position="14"/>
        <end position="40"/>
    </location>
</feature>
<name>A0A8H7EPS7_9FUNG</name>
<dbReference type="PANTHER" id="PTHR22959:SF0">
    <property type="entry name" value="PARTNER OF Y14 AND MAGO"/>
    <property type="match status" value="1"/>
</dbReference>
<feature type="compositionally biased region" description="Basic and acidic residues" evidence="1">
    <location>
        <begin position="80"/>
        <end position="98"/>
    </location>
</feature>
<dbReference type="PANTHER" id="PTHR22959">
    <property type="entry name" value="PYM PROTEIN"/>
    <property type="match status" value="1"/>
</dbReference>
<dbReference type="GO" id="GO:1903259">
    <property type="term" value="P:exon-exon junction complex disassembly"/>
    <property type="evidence" value="ECO:0007669"/>
    <property type="project" value="InterPro"/>
</dbReference>
<dbReference type="Pfam" id="PF09282">
    <property type="entry name" value="Mago-bind"/>
    <property type="match status" value="1"/>
</dbReference>
<dbReference type="SUPFAM" id="SSF101931">
    <property type="entry name" value="Pym (Within the bgcn gene intron protein, WIBG), N-terminal domain"/>
    <property type="match status" value="1"/>
</dbReference>
<dbReference type="EMBL" id="JABAYA010000113">
    <property type="protein sequence ID" value="KAF7724697.1"/>
    <property type="molecule type" value="Genomic_DNA"/>
</dbReference>
<feature type="compositionally biased region" description="Polar residues" evidence="1">
    <location>
        <begin position="111"/>
        <end position="121"/>
    </location>
</feature>
<dbReference type="Proteomes" id="UP000605846">
    <property type="component" value="Unassembled WGS sequence"/>
</dbReference>
<dbReference type="InterPro" id="IPR039333">
    <property type="entry name" value="PYM1"/>
</dbReference>
<dbReference type="InterPro" id="IPR036348">
    <property type="entry name" value="WIBG_N_sf"/>
</dbReference>
<evidence type="ECO:0000259" key="2">
    <source>
        <dbReference type="SMART" id="SM01273"/>
    </source>
</evidence>
<evidence type="ECO:0000313" key="4">
    <source>
        <dbReference type="Proteomes" id="UP000605846"/>
    </source>
</evidence>
<gene>
    <name evidence="3" type="ORF">EC973_000805</name>
</gene>
<reference evidence="3" key="1">
    <citation type="submission" date="2020-01" db="EMBL/GenBank/DDBJ databases">
        <title>Genome Sequencing of Three Apophysomyces-Like Fungal Strains Confirms a Novel Fungal Genus in the Mucoromycota with divergent Burkholderia-like Endosymbiotic Bacteria.</title>
        <authorList>
            <person name="Stajich J.E."/>
            <person name="Macias A.M."/>
            <person name="Carter-House D."/>
            <person name="Lovett B."/>
            <person name="Kasson L.R."/>
            <person name="Berry K."/>
            <person name="Grigoriev I."/>
            <person name="Chang Y."/>
            <person name="Spatafora J."/>
            <person name="Kasson M.T."/>
        </authorList>
    </citation>
    <scope>NUCLEOTIDE SEQUENCE</scope>
    <source>
        <strain evidence="3">NRRL A-21654</strain>
    </source>
</reference>
<organism evidence="3 4">
    <name type="scientific">Apophysomyces ossiformis</name>
    <dbReference type="NCBI Taxonomy" id="679940"/>
    <lineage>
        <taxon>Eukaryota</taxon>
        <taxon>Fungi</taxon>
        <taxon>Fungi incertae sedis</taxon>
        <taxon>Mucoromycota</taxon>
        <taxon>Mucoromycotina</taxon>
        <taxon>Mucoromycetes</taxon>
        <taxon>Mucorales</taxon>
        <taxon>Mucorineae</taxon>
        <taxon>Mucoraceae</taxon>
        <taxon>Apophysomyces</taxon>
    </lineage>
</organism>
<sequence>MTEPSNAGIIQVGEDRWIPASRRADGSIRKERKVRPGFVPLEDVQRYTNARMQPKPASQYPPGYNPKNKAEVPGSKPKVKKVETERKTQKEAATKDEPSVAIEKTAPKETPAQQEQPSISEKTPEEKKIKAIQKKLRQISELEQKLIKGEQLNAEQHAKVQKGKSLREELAKLSLS</sequence>
<dbReference type="InterPro" id="IPR015362">
    <property type="entry name" value="WIBG_mago-bd"/>
</dbReference>
<dbReference type="AlphaFoldDB" id="A0A8H7EPS7"/>
<dbReference type="SMART" id="SM01273">
    <property type="entry name" value="Mago-bind"/>
    <property type="match status" value="1"/>
</dbReference>
<dbReference type="GO" id="GO:0035145">
    <property type="term" value="C:exon-exon junction complex"/>
    <property type="evidence" value="ECO:0007669"/>
    <property type="project" value="TreeGrafter"/>
</dbReference>
<proteinExistence type="predicted"/>
<evidence type="ECO:0000256" key="1">
    <source>
        <dbReference type="SAM" id="MobiDB-lite"/>
    </source>
</evidence>
<dbReference type="GO" id="GO:0003723">
    <property type="term" value="F:RNA binding"/>
    <property type="evidence" value="ECO:0007669"/>
    <property type="project" value="TreeGrafter"/>
</dbReference>
<protein>
    <recommendedName>
        <fullName evidence="2">WIBG Mago-binding domain-containing protein</fullName>
    </recommendedName>
</protein>
<accession>A0A8H7EPS7</accession>